<evidence type="ECO:0000256" key="3">
    <source>
        <dbReference type="ARBA" id="ARBA00022722"/>
    </source>
</evidence>
<dbReference type="KEGG" id="fax:FUAX_53830"/>
<organism evidence="10 11">
    <name type="scientific">Fulvitalea axinellae</name>
    <dbReference type="NCBI Taxonomy" id="1182444"/>
    <lineage>
        <taxon>Bacteria</taxon>
        <taxon>Pseudomonadati</taxon>
        <taxon>Bacteroidota</taxon>
        <taxon>Cytophagia</taxon>
        <taxon>Cytophagales</taxon>
        <taxon>Persicobacteraceae</taxon>
        <taxon>Fulvitalea</taxon>
    </lineage>
</organism>
<dbReference type="InterPro" id="IPR005537">
    <property type="entry name" value="RAMP_III_fam"/>
</dbReference>
<evidence type="ECO:0000256" key="2">
    <source>
        <dbReference type="ARBA" id="ARBA00022150"/>
    </source>
</evidence>
<dbReference type="Pfam" id="PF03787">
    <property type="entry name" value="RAMPs"/>
    <property type="match status" value="1"/>
</dbReference>
<gene>
    <name evidence="10" type="primary">csm3</name>
    <name evidence="10" type="ORF">FUAX_53830</name>
</gene>
<proteinExistence type="inferred from homology"/>
<evidence type="ECO:0000313" key="11">
    <source>
        <dbReference type="Proteomes" id="UP001348817"/>
    </source>
</evidence>
<dbReference type="InterPro" id="IPR013412">
    <property type="entry name" value="CRISPR-assoc_RAMP_Csm3"/>
</dbReference>
<name>A0AAU9CLR9_9BACT</name>
<reference evidence="10 11" key="1">
    <citation type="submission" date="2021-12" db="EMBL/GenBank/DDBJ databases">
        <title>Genome sequencing of bacteria with rrn-lacking chromosome and rrn-plasmid.</title>
        <authorList>
            <person name="Anda M."/>
            <person name="Iwasaki W."/>
        </authorList>
    </citation>
    <scope>NUCLEOTIDE SEQUENCE [LARGE SCALE GENOMIC DNA]</scope>
    <source>
        <strain evidence="10 11">DSM 100852</strain>
        <plasmid evidence="10 11">pFA8</plasmid>
    </source>
</reference>
<keyword evidence="4" id="KW-0255">Endonuclease</keyword>
<dbReference type="NCBIfam" id="TIGR02582">
    <property type="entry name" value="cas7_TM1809"/>
    <property type="match status" value="1"/>
</dbReference>
<evidence type="ECO:0000313" key="10">
    <source>
        <dbReference type="EMBL" id="BDD12951.1"/>
    </source>
</evidence>
<dbReference type="EMBL" id="AP025322">
    <property type="protein sequence ID" value="BDD12951.1"/>
    <property type="molecule type" value="Genomic_DNA"/>
</dbReference>
<feature type="domain" description="CRISPR type III-associated protein" evidence="9">
    <location>
        <begin position="18"/>
        <end position="217"/>
    </location>
</feature>
<evidence type="ECO:0000256" key="1">
    <source>
        <dbReference type="ARBA" id="ARBA00006342"/>
    </source>
</evidence>
<dbReference type="GO" id="GO:0051607">
    <property type="term" value="P:defense response to virus"/>
    <property type="evidence" value="ECO:0007669"/>
    <property type="project" value="UniProtKB-KW"/>
</dbReference>
<accession>A0AAU9CLR9</accession>
<protein>
    <recommendedName>
        <fullName evidence="2">CRISPR system Cms endoribonuclease Csm3</fullName>
    </recommendedName>
    <alternativeName>
        <fullName evidence="8">CRISPR type III A-associated RAMP protein Csm3</fullName>
    </alternativeName>
</protein>
<evidence type="ECO:0000256" key="6">
    <source>
        <dbReference type="ARBA" id="ARBA00022884"/>
    </source>
</evidence>
<geneLocation type="plasmid" evidence="10 11">
    <name>pFA8</name>
</geneLocation>
<dbReference type="Proteomes" id="UP001348817">
    <property type="component" value="Plasmid pFA8"/>
</dbReference>
<evidence type="ECO:0000256" key="8">
    <source>
        <dbReference type="ARBA" id="ARBA00033183"/>
    </source>
</evidence>
<keyword evidence="5" id="KW-0378">Hydrolase</keyword>
<evidence type="ECO:0000259" key="9">
    <source>
        <dbReference type="Pfam" id="PF03787"/>
    </source>
</evidence>
<evidence type="ECO:0000256" key="7">
    <source>
        <dbReference type="ARBA" id="ARBA00023118"/>
    </source>
</evidence>
<dbReference type="InterPro" id="IPR052216">
    <property type="entry name" value="CRISPR_Csm3_endoribonuclease"/>
</dbReference>
<keyword evidence="3" id="KW-0540">Nuclease</keyword>
<keyword evidence="11" id="KW-1185">Reference proteome</keyword>
<evidence type="ECO:0000256" key="5">
    <source>
        <dbReference type="ARBA" id="ARBA00022801"/>
    </source>
</evidence>
<dbReference type="GO" id="GO:0003723">
    <property type="term" value="F:RNA binding"/>
    <property type="evidence" value="ECO:0007669"/>
    <property type="project" value="UniProtKB-KW"/>
</dbReference>
<dbReference type="GO" id="GO:0016787">
    <property type="term" value="F:hydrolase activity"/>
    <property type="evidence" value="ECO:0007669"/>
    <property type="project" value="UniProtKB-KW"/>
</dbReference>
<dbReference type="RefSeq" id="WP_338396123.1">
    <property type="nucleotide sequence ID" value="NZ_AP025322.1"/>
</dbReference>
<keyword evidence="7" id="KW-0051">Antiviral defense</keyword>
<sequence length="266" mass="29212">MSESNIKLNHKVIVRGSIRVVTGLHIGGSGSDMEIGGLDQNNIIKTAQGVPYIPGSSLKGKLRNMLAKATGSAKEGDEAEKALDAYKIFGLGAAEAKKKEKEKEGDKEVPKRVDLAALLRVRDAYLSNDSREYLEEKDLDFRYSEVKYENTINRVTGVANPRPLERVPAGAKFEFEMIYDGYDNGPTEKHLKTIAFAMELLELDSLGGSGSRGSGVVSFEDVKAVQFDLMFDKDNPGIEKNEEKDYVNIFKKINAKAEEGLGALCE</sequence>
<dbReference type="PANTHER" id="PTHR35579">
    <property type="entry name" value="CRISPR SYSTEM CMS ENDORIBONUCLEASE CSM3"/>
    <property type="match status" value="1"/>
</dbReference>
<comment type="similarity">
    <text evidence="1">Belongs to the CRISPR-associated Csm3 family.</text>
</comment>
<dbReference type="AlphaFoldDB" id="A0AAU9CLR9"/>
<keyword evidence="10" id="KW-0614">Plasmid</keyword>
<evidence type="ECO:0000256" key="4">
    <source>
        <dbReference type="ARBA" id="ARBA00022759"/>
    </source>
</evidence>
<dbReference type="PANTHER" id="PTHR35579:SF3">
    <property type="entry name" value="CRISPR SYSTEM CMS ENDORIBONUCLEASE CSM3"/>
    <property type="match status" value="1"/>
</dbReference>
<dbReference type="GO" id="GO:0004519">
    <property type="term" value="F:endonuclease activity"/>
    <property type="evidence" value="ECO:0007669"/>
    <property type="project" value="UniProtKB-KW"/>
</dbReference>
<keyword evidence="6" id="KW-0694">RNA-binding</keyword>